<keyword evidence="3" id="KW-0732">Signal</keyword>
<keyword evidence="2" id="KW-0812">Transmembrane</keyword>
<feature type="transmembrane region" description="Helical" evidence="2">
    <location>
        <begin position="432"/>
        <end position="451"/>
    </location>
</feature>
<feature type="transmembrane region" description="Helical" evidence="2">
    <location>
        <begin position="315"/>
        <end position="335"/>
    </location>
</feature>
<feature type="chain" id="PRO_5044285574" description="Lipase maturation factor" evidence="3">
    <location>
        <begin position="20"/>
        <end position="606"/>
    </location>
</feature>
<dbReference type="RefSeq" id="XP_005769540.1">
    <property type="nucleotide sequence ID" value="XM_005769483.1"/>
</dbReference>
<evidence type="ECO:0000256" key="2">
    <source>
        <dbReference type="SAM" id="Phobius"/>
    </source>
</evidence>
<dbReference type="GeneID" id="17263260"/>
<feature type="compositionally biased region" description="Low complexity" evidence="1">
    <location>
        <begin position="593"/>
        <end position="606"/>
    </location>
</feature>
<organism evidence="4 5">
    <name type="scientific">Emiliania huxleyi (strain CCMP1516)</name>
    <dbReference type="NCBI Taxonomy" id="280463"/>
    <lineage>
        <taxon>Eukaryota</taxon>
        <taxon>Haptista</taxon>
        <taxon>Haptophyta</taxon>
        <taxon>Prymnesiophyceae</taxon>
        <taxon>Isochrysidales</taxon>
        <taxon>Noelaerhabdaceae</taxon>
        <taxon>Emiliania</taxon>
    </lineage>
</organism>
<evidence type="ECO:0000256" key="3">
    <source>
        <dbReference type="SAM" id="SignalP"/>
    </source>
</evidence>
<dbReference type="EnsemblProtists" id="EOD17111">
    <property type="protein sequence ID" value="EOD17111"/>
    <property type="gene ID" value="EMIHUDRAFT_244412"/>
</dbReference>
<evidence type="ECO:0000313" key="5">
    <source>
        <dbReference type="Proteomes" id="UP000013827"/>
    </source>
</evidence>
<dbReference type="HOGENOM" id="CLU_450897_0_0_1"/>
<evidence type="ECO:0000256" key="1">
    <source>
        <dbReference type="SAM" id="MobiDB-lite"/>
    </source>
</evidence>
<dbReference type="AlphaFoldDB" id="A0A0D3J0S6"/>
<keyword evidence="2" id="KW-0472">Membrane</keyword>
<feature type="transmembrane region" description="Helical" evidence="2">
    <location>
        <begin position="249"/>
        <end position="269"/>
    </location>
</feature>
<dbReference type="KEGG" id="ehx:EMIHUDRAFT_244412"/>
<feature type="signal peptide" evidence="3">
    <location>
        <begin position="1"/>
        <end position="19"/>
    </location>
</feature>
<dbReference type="Proteomes" id="UP000013827">
    <property type="component" value="Unassembled WGS sequence"/>
</dbReference>
<protein>
    <recommendedName>
        <fullName evidence="6">Lipase maturation factor</fullName>
    </recommendedName>
</protein>
<evidence type="ECO:0000313" key="4">
    <source>
        <dbReference type="EnsemblProtists" id="EOD17111"/>
    </source>
</evidence>
<keyword evidence="5" id="KW-1185">Reference proteome</keyword>
<dbReference type="OMA" id="IFFICCM"/>
<reference evidence="5" key="1">
    <citation type="journal article" date="2013" name="Nature">
        <title>Pan genome of the phytoplankton Emiliania underpins its global distribution.</title>
        <authorList>
            <person name="Read B.A."/>
            <person name="Kegel J."/>
            <person name="Klute M.J."/>
            <person name="Kuo A."/>
            <person name="Lefebvre S.C."/>
            <person name="Maumus F."/>
            <person name="Mayer C."/>
            <person name="Miller J."/>
            <person name="Monier A."/>
            <person name="Salamov A."/>
            <person name="Young J."/>
            <person name="Aguilar M."/>
            <person name="Claverie J.M."/>
            <person name="Frickenhaus S."/>
            <person name="Gonzalez K."/>
            <person name="Herman E.K."/>
            <person name="Lin Y.C."/>
            <person name="Napier J."/>
            <person name="Ogata H."/>
            <person name="Sarno A.F."/>
            <person name="Shmutz J."/>
            <person name="Schroeder D."/>
            <person name="de Vargas C."/>
            <person name="Verret F."/>
            <person name="von Dassow P."/>
            <person name="Valentin K."/>
            <person name="Van de Peer Y."/>
            <person name="Wheeler G."/>
            <person name="Dacks J.B."/>
            <person name="Delwiche C.F."/>
            <person name="Dyhrman S.T."/>
            <person name="Glockner G."/>
            <person name="John U."/>
            <person name="Richards T."/>
            <person name="Worden A.Z."/>
            <person name="Zhang X."/>
            <person name="Grigoriev I.V."/>
            <person name="Allen A.E."/>
            <person name="Bidle K."/>
            <person name="Borodovsky M."/>
            <person name="Bowler C."/>
            <person name="Brownlee C."/>
            <person name="Cock J.M."/>
            <person name="Elias M."/>
            <person name="Gladyshev V.N."/>
            <person name="Groth M."/>
            <person name="Guda C."/>
            <person name="Hadaegh A."/>
            <person name="Iglesias-Rodriguez M.D."/>
            <person name="Jenkins J."/>
            <person name="Jones B.M."/>
            <person name="Lawson T."/>
            <person name="Leese F."/>
            <person name="Lindquist E."/>
            <person name="Lobanov A."/>
            <person name="Lomsadze A."/>
            <person name="Malik S.B."/>
            <person name="Marsh M.E."/>
            <person name="Mackinder L."/>
            <person name="Mock T."/>
            <person name="Mueller-Roeber B."/>
            <person name="Pagarete A."/>
            <person name="Parker M."/>
            <person name="Probert I."/>
            <person name="Quesneville H."/>
            <person name="Raines C."/>
            <person name="Rensing S.A."/>
            <person name="Riano-Pachon D.M."/>
            <person name="Richier S."/>
            <person name="Rokitta S."/>
            <person name="Shiraiwa Y."/>
            <person name="Soanes D.M."/>
            <person name="van der Giezen M."/>
            <person name="Wahlund T.M."/>
            <person name="Williams B."/>
            <person name="Wilson W."/>
            <person name="Wolfe G."/>
            <person name="Wurch L.L."/>
        </authorList>
    </citation>
    <scope>NUCLEOTIDE SEQUENCE</scope>
</reference>
<keyword evidence="2" id="KW-1133">Transmembrane helix</keyword>
<dbReference type="InterPro" id="IPR021941">
    <property type="entry name" value="DUF3556_TM"/>
</dbReference>
<reference evidence="4" key="2">
    <citation type="submission" date="2024-10" db="UniProtKB">
        <authorList>
            <consortium name="EnsemblProtists"/>
        </authorList>
    </citation>
    <scope>IDENTIFICATION</scope>
</reference>
<accession>A0A0D3J0S6</accession>
<dbReference type="PaxDb" id="2903-EOD17111"/>
<dbReference type="Pfam" id="PF12077">
    <property type="entry name" value="DUF3556"/>
    <property type="match status" value="1"/>
</dbReference>
<feature type="region of interest" description="Disordered" evidence="1">
    <location>
        <begin position="573"/>
        <end position="606"/>
    </location>
</feature>
<feature type="transmembrane region" description="Helical" evidence="2">
    <location>
        <begin position="342"/>
        <end position="362"/>
    </location>
</feature>
<name>A0A0D3J0S6_EMIH1</name>
<evidence type="ECO:0008006" key="6">
    <source>
        <dbReference type="Google" id="ProtNLM"/>
    </source>
</evidence>
<proteinExistence type="predicted"/>
<sequence length="606" mass="66632">MLLALYSALTLATAAAVYAVASSPWDRVLASLDISWLTRFPAGGLPPIPQPEESSFLGVLDASVRRVVDPSGGLGVPNSFFAWHWGMVPLYGVLFSATFVATTPAVLEPDTSFPWLTLVQKLFIWFNAWEALGLGVEHGPLHNKLNPPFQDWWYRLTPGTIKYAGPAGHWSFLSMRRSRLDCLVEGVLTHVFTWRCLLAPEVSPELVWPLAACGVYELLFDYGQHMHTYGTQNLHLFVCMCFPVERGQVVGMQLFLTLLYIGSGFCKLGPTFPHMFTMNLASAKFMVGVPWARWFRRLTFKAHDAEPPDFGKTAFAWWLANGAAMVEFSVPFLLYTRNSLAVALSIFTFQCMHVFIIATLIIDVFCWNFTDAVGYYVLYGQLSTGIDLEAPPGMGYGVLVVRKSAVHKLRRLTLHAGTRPALVPGADWAGDWYGFYLFAAYTWTLLPALVVEAMGEAAPSDGLLHASGDFALFHSALFFDAVVAHLRFDGLSSLRLTEELGRACGFAPGECRLCWAGAFPSFLLPPGGRPATASWKIVDAAEGVLRQGSYDAATIDDPRYAKPSDLLDLDLLGSGKAAKPSTGSQLPRRSPPRTRASSRSPARPRS</sequence>